<accession>A0ABN2ZGP2</accession>
<evidence type="ECO:0000256" key="5">
    <source>
        <dbReference type="ARBA" id="ARBA00008391"/>
    </source>
</evidence>
<dbReference type="SUPFAM" id="SSF53271">
    <property type="entry name" value="PRTase-like"/>
    <property type="match status" value="1"/>
</dbReference>
<dbReference type="InterPro" id="IPR029057">
    <property type="entry name" value="PRTase-like"/>
</dbReference>
<dbReference type="PANTHER" id="PTHR32315:SF3">
    <property type="entry name" value="ADENINE PHOSPHORIBOSYLTRANSFERASE"/>
    <property type="match status" value="1"/>
</dbReference>
<comment type="function">
    <text evidence="2 11">Catalyzes a salvage reaction resulting in the formation of AMP, that is energically less costly than de novo synthesis.</text>
</comment>
<dbReference type="NCBIfam" id="TIGR01090">
    <property type="entry name" value="apt"/>
    <property type="match status" value="1"/>
</dbReference>
<keyword evidence="14" id="KW-1185">Reference proteome</keyword>
<dbReference type="InterPro" id="IPR000836">
    <property type="entry name" value="PRTase_dom"/>
</dbReference>
<dbReference type="EMBL" id="BAAANT010000012">
    <property type="protein sequence ID" value="GAA2141928.1"/>
    <property type="molecule type" value="Genomic_DNA"/>
</dbReference>
<dbReference type="NCBIfam" id="NF002634">
    <property type="entry name" value="PRK02304.1-3"/>
    <property type="match status" value="1"/>
</dbReference>
<evidence type="ECO:0000256" key="7">
    <source>
        <dbReference type="ARBA" id="ARBA00022490"/>
    </source>
</evidence>
<evidence type="ECO:0000256" key="10">
    <source>
        <dbReference type="ARBA" id="ARBA00022726"/>
    </source>
</evidence>
<keyword evidence="7 11" id="KW-0963">Cytoplasm</keyword>
<dbReference type="GO" id="GO:0016757">
    <property type="term" value="F:glycosyltransferase activity"/>
    <property type="evidence" value="ECO:0007669"/>
    <property type="project" value="UniProtKB-KW"/>
</dbReference>
<evidence type="ECO:0000256" key="4">
    <source>
        <dbReference type="ARBA" id="ARBA00004659"/>
    </source>
</evidence>
<dbReference type="Gene3D" id="3.40.50.2020">
    <property type="match status" value="1"/>
</dbReference>
<dbReference type="InterPro" id="IPR005764">
    <property type="entry name" value="Ade_phspho_trans"/>
</dbReference>
<evidence type="ECO:0000259" key="12">
    <source>
        <dbReference type="Pfam" id="PF00156"/>
    </source>
</evidence>
<gene>
    <name evidence="11" type="primary">apt</name>
    <name evidence="13" type="ORF">GCM10009760_26600</name>
</gene>
<comment type="subcellular location">
    <subcellularLocation>
        <location evidence="3 11">Cytoplasm</location>
    </subcellularLocation>
</comment>
<evidence type="ECO:0000256" key="3">
    <source>
        <dbReference type="ARBA" id="ARBA00004496"/>
    </source>
</evidence>
<protein>
    <recommendedName>
        <fullName evidence="6 11">Adenine phosphoribosyltransferase</fullName>
        <shortName evidence="11">APRT</shortName>
        <ecNumber evidence="6 11">2.4.2.7</ecNumber>
    </recommendedName>
</protein>
<dbReference type="HAMAP" id="MF_00004">
    <property type="entry name" value="Aden_phosphoribosyltr"/>
    <property type="match status" value="1"/>
</dbReference>
<organism evidence="13 14">
    <name type="scientific">Kitasatospora kazusensis</name>
    <dbReference type="NCBI Taxonomy" id="407974"/>
    <lineage>
        <taxon>Bacteria</taxon>
        <taxon>Bacillati</taxon>
        <taxon>Actinomycetota</taxon>
        <taxon>Actinomycetes</taxon>
        <taxon>Kitasatosporales</taxon>
        <taxon>Streptomycetaceae</taxon>
        <taxon>Kitasatospora</taxon>
    </lineage>
</organism>
<comment type="catalytic activity">
    <reaction evidence="1 11">
        <text>AMP + diphosphate = 5-phospho-alpha-D-ribose 1-diphosphate + adenine</text>
        <dbReference type="Rhea" id="RHEA:16609"/>
        <dbReference type="ChEBI" id="CHEBI:16708"/>
        <dbReference type="ChEBI" id="CHEBI:33019"/>
        <dbReference type="ChEBI" id="CHEBI:58017"/>
        <dbReference type="ChEBI" id="CHEBI:456215"/>
        <dbReference type="EC" id="2.4.2.7"/>
    </reaction>
</comment>
<keyword evidence="9 11" id="KW-0808">Transferase</keyword>
<dbReference type="RefSeq" id="WP_344464324.1">
    <property type="nucleotide sequence ID" value="NZ_BAAANT010000012.1"/>
</dbReference>
<dbReference type="Proteomes" id="UP001422759">
    <property type="component" value="Unassembled WGS sequence"/>
</dbReference>
<dbReference type="EC" id="2.4.2.7" evidence="6 11"/>
<name>A0ABN2ZGP2_9ACTN</name>
<proteinExistence type="inferred from homology"/>
<dbReference type="CDD" id="cd06223">
    <property type="entry name" value="PRTases_typeI"/>
    <property type="match status" value="1"/>
</dbReference>
<dbReference type="NCBIfam" id="NF002636">
    <property type="entry name" value="PRK02304.1-5"/>
    <property type="match status" value="1"/>
</dbReference>
<comment type="pathway">
    <text evidence="4 11">Purine metabolism; AMP biosynthesis via salvage pathway; AMP from adenine: step 1/1.</text>
</comment>
<reference evidence="13 14" key="1">
    <citation type="journal article" date="2019" name="Int. J. Syst. Evol. Microbiol.">
        <title>The Global Catalogue of Microorganisms (GCM) 10K type strain sequencing project: providing services to taxonomists for standard genome sequencing and annotation.</title>
        <authorList>
            <consortium name="The Broad Institute Genomics Platform"/>
            <consortium name="The Broad Institute Genome Sequencing Center for Infectious Disease"/>
            <person name="Wu L."/>
            <person name="Ma J."/>
        </authorList>
    </citation>
    <scope>NUCLEOTIDE SEQUENCE [LARGE SCALE GENOMIC DNA]</scope>
    <source>
        <strain evidence="13 14">JCM 14560</strain>
    </source>
</reference>
<evidence type="ECO:0000256" key="6">
    <source>
        <dbReference type="ARBA" id="ARBA00011893"/>
    </source>
</evidence>
<dbReference type="Pfam" id="PF00156">
    <property type="entry name" value="Pribosyltran"/>
    <property type="match status" value="1"/>
</dbReference>
<evidence type="ECO:0000313" key="14">
    <source>
        <dbReference type="Proteomes" id="UP001422759"/>
    </source>
</evidence>
<sequence length="184" mass="18967">MTSPSDPALAELLNSRIRDVPDYPKPGVLFKDIAPLLADAEAFAALTQALADRAKALGATKVVGLEARGFVLAAPAAFAAGLGFVPIRKAGKLPGEVFGKSYDLEYGSATLEVQCDAFSPGERVLVVDDVLATGGTIAASLDLLRQAGAQLAGVVVLMELGFLPGRERLAGHLDGAPLETLVTV</sequence>
<comment type="caution">
    <text evidence="13">The sequence shown here is derived from an EMBL/GenBank/DDBJ whole genome shotgun (WGS) entry which is preliminary data.</text>
</comment>
<evidence type="ECO:0000256" key="9">
    <source>
        <dbReference type="ARBA" id="ARBA00022679"/>
    </source>
</evidence>
<comment type="subunit">
    <text evidence="11">Homodimer.</text>
</comment>
<feature type="domain" description="Phosphoribosyltransferase" evidence="12">
    <location>
        <begin position="58"/>
        <end position="159"/>
    </location>
</feature>
<comment type="similarity">
    <text evidence="5 11">Belongs to the purine/pyrimidine phosphoribosyltransferase family.</text>
</comment>
<keyword evidence="8 11" id="KW-0328">Glycosyltransferase</keyword>
<dbReference type="PANTHER" id="PTHR32315">
    <property type="entry name" value="ADENINE PHOSPHORIBOSYLTRANSFERASE"/>
    <property type="match status" value="1"/>
</dbReference>
<keyword evidence="10 11" id="KW-0660">Purine salvage</keyword>
<evidence type="ECO:0000313" key="13">
    <source>
        <dbReference type="EMBL" id="GAA2141928.1"/>
    </source>
</evidence>
<evidence type="ECO:0000256" key="11">
    <source>
        <dbReference type="HAMAP-Rule" id="MF_00004"/>
    </source>
</evidence>
<evidence type="ECO:0000256" key="1">
    <source>
        <dbReference type="ARBA" id="ARBA00000868"/>
    </source>
</evidence>
<evidence type="ECO:0000256" key="2">
    <source>
        <dbReference type="ARBA" id="ARBA00003968"/>
    </source>
</evidence>
<dbReference type="InterPro" id="IPR050054">
    <property type="entry name" value="UPRTase/APRTase"/>
</dbReference>
<evidence type="ECO:0000256" key="8">
    <source>
        <dbReference type="ARBA" id="ARBA00022676"/>
    </source>
</evidence>